<organism evidence="12 13">
    <name type="scientific">Aciduliprofundum boonei (strain DSM 19572 / T469)</name>
    <dbReference type="NCBI Taxonomy" id="439481"/>
    <lineage>
        <taxon>Archaea</taxon>
        <taxon>Methanobacteriati</taxon>
        <taxon>Thermoplasmatota</taxon>
        <taxon>DHVE2 group</taxon>
        <taxon>Candidatus Aciduliprofundum</taxon>
    </lineage>
</organism>
<dbReference type="InterPro" id="IPR046348">
    <property type="entry name" value="SIS_dom_sf"/>
</dbReference>
<evidence type="ECO:0000256" key="6">
    <source>
        <dbReference type="ARBA" id="ARBA00022576"/>
    </source>
</evidence>
<dbReference type="InterPro" id="IPR035490">
    <property type="entry name" value="GlmS/FrlB_SIS"/>
</dbReference>
<proteinExistence type="inferred from homology"/>
<dbReference type="EMBL" id="CP001941">
    <property type="protein sequence ID" value="ADD08095.1"/>
    <property type="molecule type" value="Genomic_DNA"/>
</dbReference>
<dbReference type="InterPro" id="IPR001347">
    <property type="entry name" value="SIS_dom"/>
</dbReference>
<dbReference type="SUPFAM" id="SSF56235">
    <property type="entry name" value="N-terminal nucleophile aminohydrolases (Ntn hydrolases)"/>
    <property type="match status" value="1"/>
</dbReference>
<evidence type="ECO:0000256" key="1">
    <source>
        <dbReference type="ARBA" id="ARBA00001031"/>
    </source>
</evidence>
<evidence type="ECO:0000256" key="5">
    <source>
        <dbReference type="ARBA" id="ARBA00022490"/>
    </source>
</evidence>
<dbReference type="PANTHER" id="PTHR10937:SF0">
    <property type="entry name" value="GLUTAMINE--FRUCTOSE-6-PHOSPHATE TRANSAMINASE (ISOMERIZING)"/>
    <property type="match status" value="1"/>
</dbReference>
<evidence type="ECO:0000256" key="11">
    <source>
        <dbReference type="HAMAP-Rule" id="MF_00164"/>
    </source>
</evidence>
<evidence type="ECO:0000313" key="12">
    <source>
        <dbReference type="EMBL" id="ADD08095.1"/>
    </source>
</evidence>
<keyword evidence="7 11" id="KW-0808">Transferase</keyword>
<comment type="function">
    <text evidence="10 11">Catalyzes the first step in hexosamine metabolism, converting fructose-6P into glucosamine-6P using glutamine as a nitrogen source.</text>
</comment>
<dbReference type="HAMAP" id="MF_00164">
    <property type="entry name" value="GlmS"/>
    <property type="match status" value="1"/>
</dbReference>
<evidence type="ECO:0000256" key="2">
    <source>
        <dbReference type="ARBA" id="ARBA00004496"/>
    </source>
</evidence>
<evidence type="ECO:0000256" key="9">
    <source>
        <dbReference type="ARBA" id="ARBA00022962"/>
    </source>
</evidence>
<comment type="subcellular location">
    <subcellularLocation>
        <location evidence="2 11">Cytoplasm</location>
    </subcellularLocation>
</comment>
<dbReference type="InterPro" id="IPR047084">
    <property type="entry name" value="GFAT_N"/>
</dbReference>
<dbReference type="InterPro" id="IPR017932">
    <property type="entry name" value="GATase_2_dom"/>
</dbReference>
<dbReference type="Gene3D" id="3.60.20.10">
    <property type="entry name" value="Glutamine Phosphoribosylpyrophosphate, subunit 1, domain 1"/>
    <property type="match status" value="1"/>
</dbReference>
<dbReference type="Gene3D" id="3.40.50.10490">
    <property type="entry name" value="Glucose-6-phosphate isomerase like protein, domain 1"/>
    <property type="match status" value="2"/>
</dbReference>
<evidence type="ECO:0000256" key="3">
    <source>
        <dbReference type="ARBA" id="ARBA00012916"/>
    </source>
</evidence>
<evidence type="ECO:0000313" key="13">
    <source>
        <dbReference type="Proteomes" id="UP000001400"/>
    </source>
</evidence>
<dbReference type="STRING" id="439481.Aboo_0284"/>
<dbReference type="GO" id="GO:0004360">
    <property type="term" value="F:glutamine-fructose-6-phosphate transaminase (isomerizing) activity"/>
    <property type="evidence" value="ECO:0007669"/>
    <property type="project" value="UniProtKB-UniRule"/>
</dbReference>
<dbReference type="RefSeq" id="WP_008084393.1">
    <property type="nucleotide sequence ID" value="NC_013926.1"/>
</dbReference>
<dbReference type="GO" id="GO:0097367">
    <property type="term" value="F:carbohydrate derivative binding"/>
    <property type="evidence" value="ECO:0007669"/>
    <property type="project" value="InterPro"/>
</dbReference>
<keyword evidence="9" id="KW-0315">Glutamine amidotransferase</keyword>
<dbReference type="PROSITE" id="PS51464">
    <property type="entry name" value="SIS"/>
    <property type="match status" value="2"/>
</dbReference>
<name>B5IDM3_ACIB4</name>
<dbReference type="FunFam" id="3.40.50.10490:FF:000001">
    <property type="entry name" value="Glutamine--fructose-6-phosphate aminotransferase [isomerizing]"/>
    <property type="match status" value="1"/>
</dbReference>
<keyword evidence="6 11" id="KW-0032">Aminotransferase</keyword>
<dbReference type="CDD" id="cd05009">
    <property type="entry name" value="SIS_GlmS_GlmD_2"/>
    <property type="match status" value="1"/>
</dbReference>
<dbReference type="HOGENOM" id="CLU_012520_7_0_2"/>
<dbReference type="GO" id="GO:0005737">
    <property type="term" value="C:cytoplasm"/>
    <property type="evidence" value="ECO:0007669"/>
    <property type="project" value="UniProtKB-SubCell"/>
</dbReference>
<dbReference type="InterPro" id="IPR029055">
    <property type="entry name" value="Ntn_hydrolases_N"/>
</dbReference>
<dbReference type="NCBIfam" id="NF001484">
    <property type="entry name" value="PRK00331.1"/>
    <property type="match status" value="1"/>
</dbReference>
<evidence type="ECO:0000256" key="8">
    <source>
        <dbReference type="ARBA" id="ARBA00022737"/>
    </source>
</evidence>
<gene>
    <name evidence="11" type="primary">glmS</name>
    <name evidence="12" type="ordered locus">Aboo_0284</name>
</gene>
<dbReference type="FunFam" id="3.60.20.10:FF:000006">
    <property type="entry name" value="Glutamine--fructose-6-phosphate aminotransferase [isomerizing]"/>
    <property type="match status" value="1"/>
</dbReference>
<dbReference type="Pfam" id="PF13522">
    <property type="entry name" value="GATase_6"/>
    <property type="match status" value="1"/>
</dbReference>
<dbReference type="eggNOG" id="arCOG00057">
    <property type="taxonomic scope" value="Archaea"/>
</dbReference>
<evidence type="ECO:0000256" key="7">
    <source>
        <dbReference type="ARBA" id="ARBA00022679"/>
    </source>
</evidence>
<dbReference type="FunFam" id="3.40.50.10490:FF:000002">
    <property type="entry name" value="Glutamine--fructose-6-phosphate aminotransferase [isomerizing]"/>
    <property type="match status" value="1"/>
</dbReference>
<dbReference type="SUPFAM" id="SSF53697">
    <property type="entry name" value="SIS domain"/>
    <property type="match status" value="1"/>
</dbReference>
<keyword evidence="5 11" id="KW-0963">Cytoplasm</keyword>
<dbReference type="CDD" id="cd05008">
    <property type="entry name" value="SIS_GlmS_GlmD_1"/>
    <property type="match status" value="1"/>
</dbReference>
<comment type="catalytic activity">
    <reaction evidence="1 11">
        <text>D-fructose 6-phosphate + L-glutamine = D-glucosamine 6-phosphate + L-glutamate</text>
        <dbReference type="Rhea" id="RHEA:13237"/>
        <dbReference type="ChEBI" id="CHEBI:29985"/>
        <dbReference type="ChEBI" id="CHEBI:58359"/>
        <dbReference type="ChEBI" id="CHEBI:58725"/>
        <dbReference type="ChEBI" id="CHEBI:61527"/>
        <dbReference type="EC" id="2.6.1.16"/>
    </reaction>
</comment>
<dbReference type="Proteomes" id="UP000001400">
    <property type="component" value="Chromosome"/>
</dbReference>
<dbReference type="OrthoDB" id="372195at2157"/>
<evidence type="ECO:0000256" key="4">
    <source>
        <dbReference type="ARBA" id="ARBA00016090"/>
    </source>
</evidence>
<feature type="active site" description="Nucleophile; for GATase activity" evidence="11">
    <location>
        <position position="2"/>
    </location>
</feature>
<accession>B5IDM3</accession>
<dbReference type="InterPro" id="IPR005855">
    <property type="entry name" value="GFAT"/>
</dbReference>
<dbReference type="InterPro" id="IPR035466">
    <property type="entry name" value="GlmS/AgaS_SIS"/>
</dbReference>
<dbReference type="NCBIfam" id="TIGR01135">
    <property type="entry name" value="glmS"/>
    <property type="match status" value="1"/>
</dbReference>
<dbReference type="GO" id="GO:0006002">
    <property type="term" value="P:fructose 6-phosphate metabolic process"/>
    <property type="evidence" value="ECO:0007669"/>
    <property type="project" value="TreeGrafter"/>
</dbReference>
<reference evidence="12" key="1">
    <citation type="submission" date="2010-02" db="EMBL/GenBank/DDBJ databases">
        <title>Complete sequence of Aciduliprofundum boonei T469.</title>
        <authorList>
            <consortium name="US DOE Joint Genome Institute"/>
            <person name="Lucas S."/>
            <person name="Copeland A."/>
            <person name="Lapidus A."/>
            <person name="Cheng J.-F."/>
            <person name="Bruce D."/>
            <person name="Goodwin L."/>
            <person name="Pitluck S."/>
            <person name="Saunders E."/>
            <person name="Detter J.C."/>
            <person name="Han C."/>
            <person name="Tapia R."/>
            <person name="Land M."/>
            <person name="Hauser L."/>
            <person name="Kyrpides N."/>
            <person name="Mikhailova N."/>
            <person name="Flores G."/>
            <person name="Reysenbach A.-L."/>
            <person name="Woyke T."/>
        </authorList>
    </citation>
    <scope>NUCLEOTIDE SEQUENCE</scope>
    <source>
        <strain evidence="12">T469</strain>
    </source>
</reference>
<dbReference type="PANTHER" id="PTHR10937">
    <property type="entry name" value="GLUCOSAMINE--FRUCTOSE-6-PHOSPHATE AMINOTRANSFERASE, ISOMERIZING"/>
    <property type="match status" value="1"/>
</dbReference>
<dbReference type="AlphaFoldDB" id="B5IDM3"/>
<dbReference type="GeneID" id="8827226"/>
<feature type="active site" description="For Fru-6P isomerization activity" evidence="11">
    <location>
        <position position="582"/>
    </location>
</feature>
<comment type="subunit">
    <text evidence="11">Homodimer.</text>
</comment>
<dbReference type="EC" id="2.6.1.16" evidence="3 11"/>
<keyword evidence="8" id="KW-0677">Repeat</keyword>
<evidence type="ECO:0000256" key="10">
    <source>
        <dbReference type="ARBA" id="ARBA00055466"/>
    </source>
</evidence>
<sequence>MCGIVGYIGFRSAKEVLLKSLKRLEYRGYDSAGVAIVNGKINIAKKKGYIDSLEFGFDGTLGIGHTRWATHGVPEDRNAHPFLDCKGDIAIVHNGIIENYMVLKEELVNRGHKFTSDTDSEVIAHLIEEYYQGDFKEAFLKAVRELKGSFAIVAINKNERKIMAAKKDSPLVIGVGDHENFVASDIPAFLEYTNRVIVMKDGEISELTDDIVHFYDFNGRNIEKKNVEIINWSIEDAEKSGYPHFMLKEIFEQPRALDSTLHSLLSRNDMDFDFERVTIVACGTSYHAGLVGKYLIEELLQIPVDVYYASEYRYRPDVVEDSLAIFITQSGETADTIAAARKAKVSGNETLAITNVVGSSITSYVDRVLYTNAGPEIGVAATKTFTAQLLALEYFAIRAGESMGKLSVSQVRNFINSLRKIPLYVENTLNLNDIIEKEAKKIYKNKDMFFIGRSMNYPIALEGALKMKEISYIHAEGYPAGELKHGPLALIEEGIPVIALVPEDITYDKMLSNIKEVSARNAYVIGVSSNMDVGKYVDTLIKVPETELYLSPFVNVVVLQLLAYHAARLLGRDIDKPRNLAKSVTVE</sequence>
<dbReference type="GO" id="GO:0005975">
    <property type="term" value="P:carbohydrate metabolic process"/>
    <property type="evidence" value="ECO:0007669"/>
    <property type="project" value="UniProtKB-UniRule"/>
</dbReference>
<dbReference type="CDD" id="cd00714">
    <property type="entry name" value="GFAT"/>
    <property type="match status" value="1"/>
</dbReference>
<keyword evidence="13" id="KW-1185">Reference proteome</keyword>
<dbReference type="KEGG" id="abi:Aboo_0284"/>
<dbReference type="GO" id="GO:0046349">
    <property type="term" value="P:amino sugar biosynthetic process"/>
    <property type="evidence" value="ECO:0007669"/>
    <property type="project" value="UniProtKB-ARBA"/>
</dbReference>
<feature type="initiator methionine" description="Removed" evidence="11">
    <location>
        <position position="1"/>
    </location>
</feature>
<dbReference type="Pfam" id="PF01380">
    <property type="entry name" value="SIS"/>
    <property type="match status" value="2"/>
</dbReference>
<protein>
    <recommendedName>
        <fullName evidence="4 11">Glutamine--fructose-6-phosphate aminotransferase [isomerizing]</fullName>
        <ecNumber evidence="3 11">2.6.1.16</ecNumber>
    </recommendedName>
    <alternativeName>
        <fullName evidence="11">D-fructose-6-phosphate amidotransferase</fullName>
    </alternativeName>
    <alternativeName>
        <fullName evidence="11">GFAT</fullName>
    </alternativeName>
    <alternativeName>
        <fullName evidence="11">Glucosamine-6-phosphate synthase</fullName>
    </alternativeName>
    <alternativeName>
        <fullName evidence="11">Hexosephosphate aminotransferase</fullName>
    </alternativeName>
    <alternativeName>
        <fullName evidence="11">L-glutamine--D-fructose-6-phosphate amidotransferase</fullName>
    </alternativeName>
</protein>
<dbReference type="GO" id="GO:0006487">
    <property type="term" value="P:protein N-linked glycosylation"/>
    <property type="evidence" value="ECO:0007669"/>
    <property type="project" value="TreeGrafter"/>
</dbReference>
<dbReference type="PROSITE" id="PS51278">
    <property type="entry name" value="GATASE_TYPE_2"/>
    <property type="match status" value="1"/>
</dbReference>
<dbReference type="GO" id="GO:0006047">
    <property type="term" value="P:UDP-N-acetylglucosamine metabolic process"/>
    <property type="evidence" value="ECO:0007669"/>
    <property type="project" value="TreeGrafter"/>
</dbReference>